<organism evidence="2 3">
    <name type="scientific">Nocardioides kongjuensis</name>
    <dbReference type="NCBI Taxonomy" id="349522"/>
    <lineage>
        <taxon>Bacteria</taxon>
        <taxon>Bacillati</taxon>
        <taxon>Actinomycetota</taxon>
        <taxon>Actinomycetes</taxon>
        <taxon>Propionibacteriales</taxon>
        <taxon>Nocardioidaceae</taxon>
        <taxon>Nocardioides</taxon>
    </lineage>
</organism>
<dbReference type="GO" id="GO:0004622">
    <property type="term" value="F:phosphatidylcholine lysophospholipase activity"/>
    <property type="evidence" value="ECO:0007669"/>
    <property type="project" value="TreeGrafter"/>
</dbReference>
<dbReference type="PANTHER" id="PTHR30383">
    <property type="entry name" value="THIOESTERASE 1/PROTEASE 1/LYSOPHOSPHOLIPASE L1"/>
    <property type="match status" value="1"/>
</dbReference>
<reference evidence="2 3" key="1">
    <citation type="submission" date="2020-07" db="EMBL/GenBank/DDBJ databases">
        <title>Sequencing the genomes of 1000 actinobacteria strains.</title>
        <authorList>
            <person name="Klenk H.-P."/>
        </authorList>
    </citation>
    <scope>NUCLEOTIDE SEQUENCE [LARGE SCALE GENOMIC DNA]</scope>
    <source>
        <strain evidence="2 3">DSM 19082</strain>
    </source>
</reference>
<dbReference type="SUPFAM" id="SSF52266">
    <property type="entry name" value="SGNH hydrolase"/>
    <property type="match status" value="1"/>
</dbReference>
<gene>
    <name evidence="2" type="ORF">BJ958_000195</name>
</gene>
<keyword evidence="3" id="KW-1185">Reference proteome</keyword>
<dbReference type="Gene3D" id="3.40.50.1110">
    <property type="entry name" value="SGNH hydrolase"/>
    <property type="match status" value="1"/>
</dbReference>
<proteinExistence type="predicted"/>
<dbReference type="InterPro" id="IPR036514">
    <property type="entry name" value="SGNH_hydro_sf"/>
</dbReference>
<dbReference type="InterPro" id="IPR013830">
    <property type="entry name" value="SGNH_hydro"/>
</dbReference>
<evidence type="ECO:0000313" key="2">
    <source>
        <dbReference type="EMBL" id="NYD28649.1"/>
    </source>
</evidence>
<evidence type="ECO:0000259" key="1">
    <source>
        <dbReference type="Pfam" id="PF13472"/>
    </source>
</evidence>
<dbReference type="InterPro" id="IPR051532">
    <property type="entry name" value="Ester_Hydrolysis_Enzymes"/>
</dbReference>
<dbReference type="RefSeq" id="WP_179724739.1">
    <property type="nucleotide sequence ID" value="NZ_BAABEF010000001.1"/>
</dbReference>
<sequence length="282" mass="28947">MAQPERDGRLTRTVLRRCLVALVLVLVAWGLVVGVRAPGPVQVGATGPSARPGAYVLALGDSVPAGSACGCEPFPVRYGDLLGSATHTRVTVDNRAVGGSDSADLLDALRTADLRGAVRRADIVLVTIGANDFGDQHDDIVSGSCSPAVDCVGAELTALHDRLASALRIIRMLRGDQPTTVLVTGYWNVFEDGDVARDDYGPTGLAAARALTVRANAVIRTVSGATGARYVDLAATFTGAGPDPTRLLADDGDHPNAAGHELIARALLAAGPVMDPTPSAGA</sequence>
<name>A0A852RDX8_9ACTN</name>
<dbReference type="Pfam" id="PF13472">
    <property type="entry name" value="Lipase_GDSL_2"/>
    <property type="match status" value="1"/>
</dbReference>
<protein>
    <submittedName>
        <fullName evidence="2">Lysophospholipase L1-like esterase</fullName>
    </submittedName>
</protein>
<comment type="caution">
    <text evidence="2">The sequence shown here is derived from an EMBL/GenBank/DDBJ whole genome shotgun (WGS) entry which is preliminary data.</text>
</comment>
<dbReference type="PANTHER" id="PTHR30383:SF5">
    <property type="entry name" value="SGNH HYDROLASE-TYPE ESTERASE DOMAIN-CONTAINING PROTEIN"/>
    <property type="match status" value="1"/>
</dbReference>
<dbReference type="EMBL" id="JACCBF010000001">
    <property type="protein sequence ID" value="NYD28649.1"/>
    <property type="molecule type" value="Genomic_DNA"/>
</dbReference>
<accession>A0A852RDX8</accession>
<evidence type="ECO:0000313" key="3">
    <source>
        <dbReference type="Proteomes" id="UP000582231"/>
    </source>
</evidence>
<dbReference type="AlphaFoldDB" id="A0A852RDX8"/>
<feature type="domain" description="SGNH hydrolase-type esterase" evidence="1">
    <location>
        <begin position="58"/>
        <end position="262"/>
    </location>
</feature>
<dbReference type="Proteomes" id="UP000582231">
    <property type="component" value="Unassembled WGS sequence"/>
</dbReference>
<dbReference type="CDD" id="cd00229">
    <property type="entry name" value="SGNH_hydrolase"/>
    <property type="match status" value="1"/>
</dbReference>